<evidence type="ECO:0000313" key="11">
    <source>
        <dbReference type="EMBL" id="MBU3852347.1"/>
    </source>
</evidence>
<dbReference type="InterPro" id="IPR011005">
    <property type="entry name" value="Dihydropteroate_synth-like_sf"/>
</dbReference>
<comment type="pathway">
    <text evidence="8">Isoprenoid biosynthesis; isopentenyl diphosphate biosynthesis via DXP pathway; isopentenyl diphosphate from 1-deoxy-D-xylulose 5-phosphate: step 5/6.</text>
</comment>
<keyword evidence="5 8" id="KW-0411">Iron-sulfur</keyword>
<gene>
    <name evidence="8" type="primary">ispG</name>
    <name evidence="11" type="ORF">H9789_00685</name>
</gene>
<dbReference type="PIRSF" id="PIRSF037336">
    <property type="entry name" value="IspG_like"/>
    <property type="match status" value="1"/>
</dbReference>
<dbReference type="Pfam" id="PF26540">
    <property type="entry name" value="GcpE_C"/>
    <property type="match status" value="1"/>
</dbReference>
<comment type="caution">
    <text evidence="11">The sequence shown here is derived from an EMBL/GenBank/DDBJ whole genome shotgun (WGS) entry which is preliminary data.</text>
</comment>
<dbReference type="GO" id="GO:0005506">
    <property type="term" value="F:iron ion binding"/>
    <property type="evidence" value="ECO:0007669"/>
    <property type="project" value="InterPro"/>
</dbReference>
<dbReference type="Pfam" id="PF04551">
    <property type="entry name" value="GcpE"/>
    <property type="match status" value="1"/>
</dbReference>
<organism evidence="11 12">
    <name type="scientific">Candidatus Paraprevotella stercoravium</name>
    <dbReference type="NCBI Taxonomy" id="2838725"/>
    <lineage>
        <taxon>Bacteria</taxon>
        <taxon>Pseudomonadati</taxon>
        <taxon>Bacteroidota</taxon>
        <taxon>Bacteroidia</taxon>
        <taxon>Bacteroidales</taxon>
        <taxon>Prevotellaceae</taxon>
        <taxon>Paraprevotella</taxon>
    </lineage>
</organism>
<dbReference type="NCBIfam" id="TIGR00612">
    <property type="entry name" value="ispG_gcpE"/>
    <property type="match status" value="1"/>
</dbReference>
<dbReference type="PANTHER" id="PTHR30454:SF0">
    <property type="entry name" value="4-HYDROXY-3-METHYLBUT-2-EN-1-YL DIPHOSPHATE SYNTHASE (FERREDOXIN), CHLOROPLASTIC"/>
    <property type="match status" value="1"/>
</dbReference>
<keyword evidence="3 8" id="KW-0560">Oxidoreductase</keyword>
<evidence type="ECO:0000256" key="4">
    <source>
        <dbReference type="ARBA" id="ARBA00023004"/>
    </source>
</evidence>
<keyword evidence="1 8" id="KW-0004">4Fe-4S</keyword>
<feature type="binding site" evidence="8">
    <location>
        <position position="572"/>
    </location>
    <ligand>
        <name>[4Fe-4S] cluster</name>
        <dbReference type="ChEBI" id="CHEBI:49883"/>
    </ligand>
</feature>
<evidence type="ECO:0000256" key="2">
    <source>
        <dbReference type="ARBA" id="ARBA00022723"/>
    </source>
</evidence>
<sequence>MDLFDYQRRETCEVQIGSTPLGGQNPIRVQSMTNTVTLDTEACVAQTLRIAQAGGEYVRLTTQGVREAENLKNINAGVRAAGCDVPLVADVHFNPRVADVAAEYAEKVRINPGNYVDSARTFKQLTYTDEEYAAEIRKIEERFVPFLDICRRNHTAIRIGVNHGSLSDRIMSRYGDTPEGIVESCMEFLRICVKQDFKDVVISIKASNTVVMVQSVRLLVQVMEQEGMNFPIHLGVTEAGDGEDGRIKSAVGIGALLADGIGDTIRVSLSEAPENEIPVARKLVDYVVQRQGHIMVPGIAAEDFNYVHPVRRVTRAVGNIGGDQVPVVVADRMDLQAAGTLASHQSVPDFLPDYIYCGQNLPEKEHREPTAYIVDADCWTGEENTYPAFPYNMLPFMGQCPAKLKFLFLSYAALTEEVRACLKYHPEVVIIAQSNHKNRLAEFRALIHELIRNGLQNPVIVFQHYAHTQEEKEDFQIESAADMGALLFDGLCDGIYLYNNGSLSHQDIDATAFSILQAARQRTSKTEYISCPGCGRTLYDLQDTLARVKAATAHLKGLKIAVMGCIVNGPGEMADADYGYVGAARGKVSLYKKKECIEKNIPAEEAVEKLLRLIRDNGDDPEYNANKENQ</sequence>
<feature type="binding site" evidence="8">
    <location>
        <position position="531"/>
    </location>
    <ligand>
        <name>[4Fe-4S] cluster</name>
        <dbReference type="ChEBI" id="CHEBI:49883"/>
    </ligand>
</feature>
<evidence type="ECO:0000259" key="10">
    <source>
        <dbReference type="Pfam" id="PF26540"/>
    </source>
</evidence>
<reference evidence="11" key="1">
    <citation type="journal article" date="2021" name="PeerJ">
        <title>Extensive microbial diversity within the chicken gut microbiome revealed by metagenomics and culture.</title>
        <authorList>
            <person name="Gilroy R."/>
            <person name="Ravi A."/>
            <person name="Getino M."/>
            <person name="Pursley I."/>
            <person name="Horton D.L."/>
            <person name="Alikhan N.F."/>
            <person name="Baker D."/>
            <person name="Gharbi K."/>
            <person name="Hall N."/>
            <person name="Watson M."/>
            <person name="Adriaenssens E.M."/>
            <person name="Foster-Nyarko E."/>
            <person name="Jarju S."/>
            <person name="Secka A."/>
            <person name="Antonio M."/>
            <person name="Oren A."/>
            <person name="Chaudhuri R.R."/>
            <person name="La Ragione R."/>
            <person name="Hildebrand F."/>
            <person name="Pallen M.J."/>
        </authorList>
    </citation>
    <scope>NUCLEOTIDE SEQUENCE</scope>
    <source>
        <strain evidence="11">G3-2149</strain>
    </source>
</reference>
<dbReference type="GO" id="GO:0019288">
    <property type="term" value="P:isopentenyl diphosphate biosynthetic process, methylerythritol 4-phosphate pathway"/>
    <property type="evidence" value="ECO:0007669"/>
    <property type="project" value="UniProtKB-UniRule"/>
</dbReference>
<dbReference type="HAMAP" id="MF_00159">
    <property type="entry name" value="IspG"/>
    <property type="match status" value="1"/>
</dbReference>
<dbReference type="InterPro" id="IPR004588">
    <property type="entry name" value="IspG_bac-typ"/>
</dbReference>
<comment type="catalytic activity">
    <reaction evidence="8">
        <text>(2E)-4-hydroxy-3-methylbut-2-enyl diphosphate + oxidized [flavodoxin] + H2O + 2 H(+) = 2-C-methyl-D-erythritol 2,4-cyclic diphosphate + reduced [flavodoxin]</text>
        <dbReference type="Rhea" id="RHEA:43604"/>
        <dbReference type="Rhea" id="RHEA-COMP:10622"/>
        <dbReference type="Rhea" id="RHEA-COMP:10623"/>
        <dbReference type="ChEBI" id="CHEBI:15377"/>
        <dbReference type="ChEBI" id="CHEBI:15378"/>
        <dbReference type="ChEBI" id="CHEBI:57618"/>
        <dbReference type="ChEBI" id="CHEBI:58210"/>
        <dbReference type="ChEBI" id="CHEBI:58483"/>
        <dbReference type="ChEBI" id="CHEBI:128753"/>
        <dbReference type="EC" id="1.17.7.3"/>
    </reaction>
</comment>
<dbReference type="NCBIfam" id="NF002534">
    <property type="entry name" value="PRK02048.1"/>
    <property type="match status" value="1"/>
</dbReference>
<evidence type="ECO:0000313" key="12">
    <source>
        <dbReference type="Proteomes" id="UP000823865"/>
    </source>
</evidence>
<comment type="cofactor">
    <cofactor evidence="8">
        <name>[4Fe-4S] cluster</name>
        <dbReference type="ChEBI" id="CHEBI:49883"/>
    </cofactor>
    <text evidence="8">Binds 1 [4Fe-4S] cluster.</text>
</comment>
<dbReference type="GO" id="GO:0016114">
    <property type="term" value="P:terpenoid biosynthetic process"/>
    <property type="evidence" value="ECO:0007669"/>
    <property type="project" value="InterPro"/>
</dbReference>
<feature type="binding site" evidence="8">
    <location>
        <position position="534"/>
    </location>
    <ligand>
        <name>[4Fe-4S] cluster</name>
        <dbReference type="ChEBI" id="CHEBI:49883"/>
    </ligand>
</feature>
<comment type="catalytic activity">
    <reaction evidence="7">
        <text>(2E)-4-hydroxy-3-methylbut-2-enyl diphosphate + 2 oxidized [2Fe-2S]-[ferredoxin] + H2O = 2-C-methyl-D-erythritol 2,4-cyclic diphosphate + 2 reduced [2Fe-2S]-[ferredoxin] + H(+)</text>
        <dbReference type="Rhea" id="RHEA:26119"/>
        <dbReference type="Rhea" id="RHEA-COMP:10000"/>
        <dbReference type="Rhea" id="RHEA-COMP:10001"/>
        <dbReference type="ChEBI" id="CHEBI:15377"/>
        <dbReference type="ChEBI" id="CHEBI:15378"/>
        <dbReference type="ChEBI" id="CHEBI:33737"/>
        <dbReference type="ChEBI" id="CHEBI:33738"/>
        <dbReference type="ChEBI" id="CHEBI:58483"/>
        <dbReference type="ChEBI" id="CHEBI:128753"/>
        <dbReference type="EC" id="1.17.7.1"/>
    </reaction>
</comment>
<evidence type="ECO:0000256" key="7">
    <source>
        <dbReference type="ARBA" id="ARBA00051119"/>
    </source>
</evidence>
<proteinExistence type="inferred from homology"/>
<dbReference type="FunFam" id="3.20.20.20:FF:000005">
    <property type="entry name" value="4-hydroxy-3-methylbut-2-en-1-yl diphosphate synthase (flavodoxin)"/>
    <property type="match status" value="1"/>
</dbReference>
<evidence type="ECO:0000259" key="9">
    <source>
        <dbReference type="Pfam" id="PF04551"/>
    </source>
</evidence>
<dbReference type="Gene3D" id="3.20.20.20">
    <property type="entry name" value="Dihydropteroate synthase-like"/>
    <property type="match status" value="1"/>
</dbReference>
<dbReference type="SUPFAM" id="SSF56014">
    <property type="entry name" value="Nitrite and sulphite reductase 4Fe-4S domain-like"/>
    <property type="match status" value="1"/>
</dbReference>
<dbReference type="InterPro" id="IPR058578">
    <property type="entry name" value="IspG_TIM"/>
</dbReference>
<keyword evidence="6 8" id="KW-0414">Isoprene biosynthesis</keyword>
<reference evidence="11" key="2">
    <citation type="submission" date="2021-04" db="EMBL/GenBank/DDBJ databases">
        <authorList>
            <person name="Gilroy R."/>
        </authorList>
    </citation>
    <scope>NUCLEOTIDE SEQUENCE</scope>
    <source>
        <strain evidence="11">G3-2149</strain>
    </source>
</reference>
<dbReference type="Gene3D" id="3.30.413.10">
    <property type="entry name" value="Sulfite Reductase Hemoprotein, domain 1"/>
    <property type="match status" value="1"/>
</dbReference>
<evidence type="ECO:0000256" key="1">
    <source>
        <dbReference type="ARBA" id="ARBA00022485"/>
    </source>
</evidence>
<feature type="domain" description="IspG TIM-barrel" evidence="9">
    <location>
        <begin position="11"/>
        <end position="280"/>
    </location>
</feature>
<dbReference type="EMBL" id="JAHLFU010000017">
    <property type="protein sequence ID" value="MBU3852347.1"/>
    <property type="molecule type" value="Genomic_DNA"/>
</dbReference>
<dbReference type="Proteomes" id="UP000823865">
    <property type="component" value="Unassembled WGS sequence"/>
</dbReference>
<protein>
    <recommendedName>
        <fullName evidence="8">4-hydroxy-3-methylbut-2-en-1-yl diphosphate synthase (flavodoxin)</fullName>
        <ecNumber evidence="8">1.17.7.3</ecNumber>
    </recommendedName>
    <alternativeName>
        <fullName evidence="8">1-hydroxy-2-methyl-2-(E)-butenyl 4-diphosphate synthase</fullName>
    </alternativeName>
</protein>
<keyword evidence="4 8" id="KW-0408">Iron</keyword>
<dbReference type="PANTHER" id="PTHR30454">
    <property type="entry name" value="4-HYDROXY-3-METHYLBUT-2-EN-1-YL DIPHOSPHATE SYNTHASE"/>
    <property type="match status" value="1"/>
</dbReference>
<dbReference type="GO" id="GO:0141197">
    <property type="term" value="F:4-hydroxy-3-methylbut-2-enyl-diphosphate synthase activity (flavodoxin)"/>
    <property type="evidence" value="ECO:0007669"/>
    <property type="project" value="UniProtKB-EC"/>
</dbReference>
<feature type="binding site" evidence="8">
    <location>
        <position position="565"/>
    </location>
    <ligand>
        <name>[4Fe-4S] cluster</name>
        <dbReference type="ChEBI" id="CHEBI:49883"/>
    </ligand>
</feature>
<feature type="domain" description="IspG C-terminal" evidence="10">
    <location>
        <begin position="527"/>
        <end position="615"/>
    </location>
</feature>
<evidence type="ECO:0000256" key="5">
    <source>
        <dbReference type="ARBA" id="ARBA00023014"/>
    </source>
</evidence>
<dbReference type="FunFam" id="3.30.413.10:FF:000006">
    <property type="entry name" value="4-hydroxy-3-methylbut-2-en-1-yl diphosphate synthase (flavodoxin)"/>
    <property type="match status" value="1"/>
</dbReference>
<evidence type="ECO:0000256" key="3">
    <source>
        <dbReference type="ARBA" id="ARBA00023002"/>
    </source>
</evidence>
<comment type="function">
    <text evidence="8">Converts 2C-methyl-D-erythritol 2,4-cyclodiphosphate (ME-2,4cPP) into 1-hydroxy-2-methyl-2-(E)-butenyl 4-diphosphate.</text>
</comment>
<dbReference type="GO" id="GO:0046429">
    <property type="term" value="F:4-hydroxy-3-methylbut-2-en-1-yl diphosphate synthase activity (ferredoxin)"/>
    <property type="evidence" value="ECO:0007669"/>
    <property type="project" value="UniProtKB-UniRule"/>
</dbReference>
<evidence type="ECO:0000256" key="6">
    <source>
        <dbReference type="ARBA" id="ARBA00023229"/>
    </source>
</evidence>
<evidence type="ECO:0000256" key="8">
    <source>
        <dbReference type="HAMAP-Rule" id="MF_00159"/>
    </source>
</evidence>
<dbReference type="GO" id="GO:0051539">
    <property type="term" value="F:4 iron, 4 sulfur cluster binding"/>
    <property type="evidence" value="ECO:0007669"/>
    <property type="project" value="UniProtKB-UniRule"/>
</dbReference>
<dbReference type="InterPro" id="IPR045854">
    <property type="entry name" value="NO2/SO3_Rdtase_4Fe4S_sf"/>
</dbReference>
<comment type="similarity">
    <text evidence="8">Belongs to the IspG family.</text>
</comment>
<keyword evidence="2 8" id="KW-0479">Metal-binding</keyword>
<dbReference type="AlphaFoldDB" id="A0A9E2L520"/>
<dbReference type="InterPro" id="IPR017178">
    <property type="entry name" value="IspG_atypical"/>
</dbReference>
<dbReference type="EC" id="1.17.7.3" evidence="8"/>
<dbReference type="InterPro" id="IPR058579">
    <property type="entry name" value="IspG_C"/>
</dbReference>
<accession>A0A9E2L520</accession>
<name>A0A9E2L520_9BACT</name>